<evidence type="ECO:0000313" key="1">
    <source>
        <dbReference type="EMBL" id="MBA4612174.1"/>
    </source>
</evidence>
<organism evidence="1 2">
    <name type="scientific">Stappia taiwanensis</name>
    <dbReference type="NCBI Taxonomy" id="992267"/>
    <lineage>
        <taxon>Bacteria</taxon>
        <taxon>Pseudomonadati</taxon>
        <taxon>Pseudomonadota</taxon>
        <taxon>Alphaproteobacteria</taxon>
        <taxon>Hyphomicrobiales</taxon>
        <taxon>Stappiaceae</taxon>
        <taxon>Stappia</taxon>
    </lineage>
</organism>
<comment type="caution">
    <text evidence="1">The sequence shown here is derived from an EMBL/GenBank/DDBJ whole genome shotgun (WGS) entry which is preliminary data.</text>
</comment>
<name>A0A838XYS6_9HYPH</name>
<dbReference type="InterPro" id="IPR018679">
    <property type="entry name" value="DUF2161"/>
</dbReference>
<sequence length="224" mass="24370">MASILETELYPPIKAFLTAQGYEVKAEVGAADVVACRGGEDPVIVELKTGFTLGLFHQAIARQAITDAVYVAVPRMAGRRFQQALKNNLKLARRLGLGLITVRLSDELVEVHLDPGPFSPRKSKPRKDRLLREFARRVGDPNTGGSTRVRLVTAYRQDALRCATHLNANGPSRGAEVARATGVAQATRLLADDHYGWFERVERGVYALTPKGTAALPASAKNAR</sequence>
<dbReference type="AlphaFoldDB" id="A0A838XYS6"/>
<reference evidence="1 2" key="1">
    <citation type="submission" date="2020-07" db="EMBL/GenBank/DDBJ databases">
        <authorList>
            <person name="Li M."/>
        </authorList>
    </citation>
    <scope>NUCLEOTIDE SEQUENCE [LARGE SCALE GENOMIC DNA]</scope>
    <source>
        <strain evidence="1 2">DSM 23284</strain>
    </source>
</reference>
<keyword evidence="2" id="KW-1185">Reference proteome</keyword>
<accession>A0A838XYS6</accession>
<evidence type="ECO:0000313" key="2">
    <source>
        <dbReference type="Proteomes" id="UP000559404"/>
    </source>
</evidence>
<reference evidence="1 2" key="2">
    <citation type="submission" date="2020-08" db="EMBL/GenBank/DDBJ databases">
        <title>Stappia taiwanensis sp. nov., isolated from a coastal thermal spring.</title>
        <authorList>
            <person name="Kampfer P."/>
        </authorList>
    </citation>
    <scope>NUCLEOTIDE SEQUENCE [LARGE SCALE GENOMIC DNA]</scope>
    <source>
        <strain evidence="1 2">DSM 23284</strain>
    </source>
</reference>
<proteinExistence type="predicted"/>
<dbReference type="RefSeq" id="WP_181760376.1">
    <property type="nucleotide sequence ID" value="NZ_BMCR01000003.1"/>
</dbReference>
<dbReference type="EMBL" id="JACEON010000009">
    <property type="protein sequence ID" value="MBA4612174.1"/>
    <property type="molecule type" value="Genomic_DNA"/>
</dbReference>
<gene>
    <name evidence="1" type="ORF">H1W37_10955</name>
</gene>
<dbReference type="Proteomes" id="UP000559404">
    <property type="component" value="Unassembled WGS sequence"/>
</dbReference>
<dbReference type="Pfam" id="PF09929">
    <property type="entry name" value="DUF2161"/>
    <property type="match status" value="1"/>
</dbReference>
<protein>
    <submittedName>
        <fullName evidence="1">Uncharacterized protein</fullName>
    </submittedName>
</protein>